<dbReference type="Proteomes" id="UP000234323">
    <property type="component" value="Unassembled WGS sequence"/>
</dbReference>
<reference evidence="1 2" key="1">
    <citation type="submission" date="2015-10" db="EMBL/GenBank/DDBJ databases">
        <title>Genome analyses suggest a sexual origin of heterokaryosis in a supposedly ancient asexual fungus.</title>
        <authorList>
            <person name="Ropars J."/>
            <person name="Sedzielewska K."/>
            <person name="Noel J."/>
            <person name="Charron P."/>
            <person name="Farinelli L."/>
            <person name="Marton T."/>
            <person name="Kruger M."/>
            <person name="Pelin A."/>
            <person name="Brachmann A."/>
            <person name="Corradi N."/>
        </authorList>
    </citation>
    <scope>NUCLEOTIDE SEQUENCE [LARGE SCALE GENOMIC DNA]</scope>
    <source>
        <strain evidence="1 2">A4</strain>
    </source>
</reference>
<dbReference type="AlphaFoldDB" id="A0A2I1HG58"/>
<proteinExistence type="predicted"/>
<sequence>MDIEDSVADIKESITDNYYYGIDASEKACIKKLVQILERINMDFNEFILLFEMNKKGLMKEFPNDMKKYKNPL</sequence>
<keyword evidence="2" id="KW-1185">Reference proteome</keyword>
<dbReference type="EMBL" id="LLXI01002735">
    <property type="protein sequence ID" value="PKY57862.1"/>
    <property type="molecule type" value="Genomic_DNA"/>
</dbReference>
<protein>
    <submittedName>
        <fullName evidence="1">Uncharacterized protein</fullName>
    </submittedName>
</protein>
<gene>
    <name evidence="1" type="ORF">RhiirA4_479252</name>
</gene>
<evidence type="ECO:0000313" key="2">
    <source>
        <dbReference type="Proteomes" id="UP000234323"/>
    </source>
</evidence>
<name>A0A2I1HG58_9GLOM</name>
<comment type="caution">
    <text evidence="1">The sequence shown here is derived from an EMBL/GenBank/DDBJ whole genome shotgun (WGS) entry which is preliminary data.</text>
</comment>
<accession>A0A2I1HG58</accession>
<organism evidence="1 2">
    <name type="scientific">Rhizophagus irregularis</name>
    <dbReference type="NCBI Taxonomy" id="588596"/>
    <lineage>
        <taxon>Eukaryota</taxon>
        <taxon>Fungi</taxon>
        <taxon>Fungi incertae sedis</taxon>
        <taxon>Mucoromycota</taxon>
        <taxon>Glomeromycotina</taxon>
        <taxon>Glomeromycetes</taxon>
        <taxon>Glomerales</taxon>
        <taxon>Glomeraceae</taxon>
        <taxon>Rhizophagus</taxon>
    </lineage>
</organism>
<evidence type="ECO:0000313" key="1">
    <source>
        <dbReference type="EMBL" id="PKY57862.1"/>
    </source>
</evidence>